<proteinExistence type="predicted"/>
<dbReference type="Gene3D" id="3.40.50.720">
    <property type="entry name" value="NAD(P)-binding Rossmann-like Domain"/>
    <property type="match status" value="1"/>
</dbReference>
<dbReference type="Proteomes" id="UP000320300">
    <property type="component" value="Unassembled WGS sequence"/>
</dbReference>
<gene>
    <name evidence="2" type="ORF">SAMN06265348_101467</name>
</gene>
<dbReference type="SUPFAM" id="SSF51735">
    <property type="entry name" value="NAD(P)-binding Rossmann-fold domains"/>
    <property type="match status" value="1"/>
</dbReference>
<dbReference type="Pfam" id="PF01073">
    <property type="entry name" value="3Beta_HSD"/>
    <property type="match status" value="1"/>
</dbReference>
<dbReference type="GO" id="GO:0004029">
    <property type="term" value="F:aldehyde dehydrogenase (NAD+) activity"/>
    <property type="evidence" value="ECO:0007669"/>
    <property type="project" value="TreeGrafter"/>
</dbReference>
<dbReference type="InterPro" id="IPR036291">
    <property type="entry name" value="NAD(P)-bd_dom_sf"/>
</dbReference>
<dbReference type="RefSeq" id="WP_142526551.1">
    <property type="nucleotide sequence ID" value="NZ_CBCSJO010000002.1"/>
</dbReference>
<accession>A0A521AUR6</accession>
<dbReference type="OrthoDB" id="9803111at2"/>
<dbReference type="GO" id="GO:0006694">
    <property type="term" value="P:steroid biosynthetic process"/>
    <property type="evidence" value="ECO:0007669"/>
    <property type="project" value="InterPro"/>
</dbReference>
<dbReference type="GO" id="GO:0016616">
    <property type="term" value="F:oxidoreductase activity, acting on the CH-OH group of donors, NAD or NADP as acceptor"/>
    <property type="evidence" value="ECO:0007669"/>
    <property type="project" value="InterPro"/>
</dbReference>
<name>A0A521AUR6_9SPHI</name>
<keyword evidence="3" id="KW-1185">Reference proteome</keyword>
<dbReference type="InterPro" id="IPR002225">
    <property type="entry name" value="3Beta_OHSteriod_DH/Estase"/>
</dbReference>
<reference evidence="2 3" key="1">
    <citation type="submission" date="2017-05" db="EMBL/GenBank/DDBJ databases">
        <authorList>
            <person name="Varghese N."/>
            <person name="Submissions S."/>
        </authorList>
    </citation>
    <scope>NUCLEOTIDE SEQUENCE [LARGE SCALE GENOMIC DNA]</scope>
    <source>
        <strain evidence="2 3">DSM 19036</strain>
    </source>
</reference>
<protein>
    <submittedName>
        <fullName evidence="2">Nucleoside-diphosphate-sugar epimerase</fullName>
    </submittedName>
</protein>
<dbReference type="InterPro" id="IPR051783">
    <property type="entry name" value="NAD(P)-dependent_oxidoreduct"/>
</dbReference>
<dbReference type="PANTHER" id="PTHR48079">
    <property type="entry name" value="PROTEIN YEEZ"/>
    <property type="match status" value="1"/>
</dbReference>
<evidence type="ECO:0000313" key="2">
    <source>
        <dbReference type="EMBL" id="SMO38588.1"/>
    </source>
</evidence>
<dbReference type="AlphaFoldDB" id="A0A521AUR6"/>
<dbReference type="PANTHER" id="PTHR48079:SF6">
    <property type="entry name" value="NAD(P)-BINDING DOMAIN-CONTAINING PROTEIN-RELATED"/>
    <property type="match status" value="1"/>
</dbReference>
<dbReference type="EMBL" id="FXTN01000001">
    <property type="protein sequence ID" value="SMO38588.1"/>
    <property type="molecule type" value="Genomic_DNA"/>
</dbReference>
<sequence>MKKVFITGGSGFVGQNLIPLLVEKGYSVSALARSPQAIEKVKSLGAIAVPGDLECREALTNGIKDAETVFHLAASVDFFASEKTLYNLHVKATALLLEEAKKSAVKTFVYLGAASVIMNGQPIGNADEHFVSDNLTDGYSRTKLAAEKLVLQANSAQFKTISIRPPLIWGKGDPNILPAILDAIKKGQMQFIGGGLHKIVTGNVKNVCEALLLAEDGGFGGNAYFITDGEKVVFKDFIKRYVGTQGIAVPDKSVSIGTAKLIASLMEFVWKTFQLKGHPPLYKAMVNTLGLEFITSDAKARRELGYKTFVTVEQGLSLMKS</sequence>
<feature type="domain" description="3-beta hydroxysteroid dehydrogenase/isomerase" evidence="1">
    <location>
        <begin position="6"/>
        <end position="248"/>
    </location>
</feature>
<dbReference type="GO" id="GO:0005737">
    <property type="term" value="C:cytoplasm"/>
    <property type="evidence" value="ECO:0007669"/>
    <property type="project" value="TreeGrafter"/>
</dbReference>
<evidence type="ECO:0000259" key="1">
    <source>
        <dbReference type="Pfam" id="PF01073"/>
    </source>
</evidence>
<evidence type="ECO:0000313" key="3">
    <source>
        <dbReference type="Proteomes" id="UP000320300"/>
    </source>
</evidence>
<organism evidence="2 3">
    <name type="scientific">Pedobacter westerhofensis</name>
    <dbReference type="NCBI Taxonomy" id="425512"/>
    <lineage>
        <taxon>Bacteria</taxon>
        <taxon>Pseudomonadati</taxon>
        <taxon>Bacteroidota</taxon>
        <taxon>Sphingobacteriia</taxon>
        <taxon>Sphingobacteriales</taxon>
        <taxon>Sphingobacteriaceae</taxon>
        <taxon>Pedobacter</taxon>
    </lineage>
</organism>